<reference evidence="1 2" key="1">
    <citation type="submission" date="2017-11" db="EMBL/GenBank/DDBJ databases">
        <authorList>
            <person name="Han C.G."/>
        </authorList>
    </citation>
    <scope>NUCLEOTIDE SEQUENCE [LARGE SCALE GENOMIC DNA]</scope>
    <source>
        <strain evidence="1 2">HCNT1</strain>
    </source>
</reference>
<organism evidence="1 2">
    <name type="scientific">Rhizobium sullae</name>
    <name type="common">Rhizobium hedysari</name>
    <dbReference type="NCBI Taxonomy" id="50338"/>
    <lineage>
        <taxon>Bacteria</taxon>
        <taxon>Pseudomonadati</taxon>
        <taxon>Pseudomonadota</taxon>
        <taxon>Alphaproteobacteria</taxon>
        <taxon>Hyphomicrobiales</taxon>
        <taxon>Rhizobiaceae</taxon>
        <taxon>Rhizobium/Agrobacterium group</taxon>
        <taxon>Rhizobium</taxon>
    </lineage>
</organism>
<proteinExistence type="predicted"/>
<evidence type="ECO:0000313" key="2">
    <source>
        <dbReference type="Proteomes" id="UP000232164"/>
    </source>
</evidence>
<sequence>MSGEGDGVTRYHSVSGGAGSWLAAKVDMAAHPYEDHRFIFADTLYEDADCYRFLIEGLAYLLGRAAIVPSVEDFPDYRVSGDFSIETYNGNPEWREFLAYLRRQTAASIPELTWLVEGRDPWEIFRDKRFLGNSRIDPCSLLAKRELIDAWRDLNADKTTDVICVGIGPDEAHRYNRLAARHAKKGWTYEAPLIGTTEGEFGPFGYLANAGIERPRLYRMNYMHNNCGGFCIKAGHAHYQNRLRKQPDRYAYDEMMERKLSDFLGKDISILSSRIGGDVKQPLTLADFRRRNEEKPELDFEYTPGSSGCGCAIDYEEAA</sequence>
<accession>A0A2N0D2X8</accession>
<gene>
    <name evidence="1" type="ORF">CWR43_28265</name>
</gene>
<dbReference type="EMBL" id="PIQN01000022">
    <property type="protein sequence ID" value="PKA40470.1"/>
    <property type="molecule type" value="Genomic_DNA"/>
</dbReference>
<dbReference type="Proteomes" id="UP000232164">
    <property type="component" value="Unassembled WGS sequence"/>
</dbReference>
<comment type="caution">
    <text evidence="1">The sequence shown here is derived from an EMBL/GenBank/DDBJ whole genome shotgun (WGS) entry which is preliminary data.</text>
</comment>
<evidence type="ECO:0000313" key="1">
    <source>
        <dbReference type="EMBL" id="PKA40470.1"/>
    </source>
</evidence>
<name>A0A2N0D2X8_RHISU</name>
<reference evidence="1 2" key="2">
    <citation type="submission" date="2017-12" db="EMBL/GenBank/DDBJ databases">
        <title>Genome sequence of Rhizobium sullae HCNT1 isolated from Sulla coronaria nodules and featuring peculiar denitrification phenotypes.</title>
        <authorList>
            <person name="De Diego-Diaz B."/>
            <person name="Treu L."/>
            <person name="Campanaro S."/>
            <person name="Da Silva Duarte V."/>
            <person name="Basaglia M."/>
            <person name="Favaro L."/>
            <person name="Casella S."/>
            <person name="Squartini A."/>
        </authorList>
    </citation>
    <scope>NUCLEOTIDE SEQUENCE [LARGE SCALE GENOMIC DNA]</scope>
    <source>
        <strain evidence="1 2">HCNT1</strain>
    </source>
</reference>
<dbReference type="AlphaFoldDB" id="A0A2N0D2X8"/>
<protein>
    <recommendedName>
        <fullName evidence="3">Phosphoadenosine phosphosulphate reductase domain-containing protein</fullName>
    </recommendedName>
</protein>
<evidence type="ECO:0008006" key="3">
    <source>
        <dbReference type="Google" id="ProtNLM"/>
    </source>
</evidence>